<dbReference type="HOGENOM" id="CLU_404840_0_0_5"/>
<evidence type="ECO:0000256" key="2">
    <source>
        <dbReference type="SAM" id="Phobius"/>
    </source>
</evidence>
<keyword evidence="5" id="KW-1185">Reference proteome</keyword>
<name>V6F348_MAGGM</name>
<reference evidence="4 5" key="1">
    <citation type="journal article" date="2014" name="Genome Announc.">
        <title>Complete genome sequence of Magnetospirillum gryphiswaldense MSR-1.</title>
        <authorList>
            <person name="Wang X."/>
            <person name="Wang Q."/>
            <person name="Zhang W."/>
            <person name="Wang Y."/>
            <person name="Li L."/>
            <person name="Wen T."/>
            <person name="Zhang T."/>
            <person name="Zhang Y."/>
            <person name="Xu J."/>
            <person name="Hu J."/>
            <person name="Li S."/>
            <person name="Liu L."/>
            <person name="Liu J."/>
            <person name="Jiang W."/>
            <person name="Tian J."/>
            <person name="Li Y."/>
            <person name="Schuler D."/>
            <person name="Wang L."/>
            <person name="Li J."/>
        </authorList>
    </citation>
    <scope>NUCLEOTIDE SEQUENCE [LARGE SCALE GENOMIC DNA]</scope>
    <source>
        <strain evidence="5">DSM 6361 / JCM 21280 / NBRC 15271 / MSR-1</strain>
    </source>
</reference>
<evidence type="ECO:0000313" key="4">
    <source>
        <dbReference type="EMBL" id="CDK98903.1"/>
    </source>
</evidence>
<gene>
    <name evidence="4" type="ordered locus">MGMSRv2__1688</name>
</gene>
<dbReference type="Gene3D" id="1.10.510.10">
    <property type="entry name" value="Transferase(Phosphotransferase) domain 1"/>
    <property type="match status" value="1"/>
</dbReference>
<accession>V6F348</accession>
<dbReference type="AlphaFoldDB" id="V6F348"/>
<dbReference type="Proteomes" id="UP000018922">
    <property type="component" value="Chromosome I"/>
</dbReference>
<organism evidence="4 5">
    <name type="scientific">Magnetospirillum gryphiswaldense (strain DSM 6361 / JCM 21280 / NBRC 15271 / MSR-1)</name>
    <dbReference type="NCBI Taxonomy" id="431944"/>
    <lineage>
        <taxon>Bacteria</taxon>
        <taxon>Pseudomonadati</taxon>
        <taxon>Pseudomonadota</taxon>
        <taxon>Alphaproteobacteria</taxon>
        <taxon>Rhodospirillales</taxon>
        <taxon>Rhodospirillaceae</taxon>
        <taxon>Magnetospirillum</taxon>
    </lineage>
</organism>
<protein>
    <submittedName>
        <fullName evidence="4">Serine/threonine protein kinase</fullName>
    </submittedName>
</protein>
<evidence type="ECO:0000256" key="1">
    <source>
        <dbReference type="SAM" id="Coils"/>
    </source>
</evidence>
<keyword evidence="4" id="KW-0723">Serine/threonine-protein kinase</keyword>
<keyword evidence="2" id="KW-0472">Membrane</keyword>
<dbReference type="GO" id="GO:0004674">
    <property type="term" value="F:protein serine/threonine kinase activity"/>
    <property type="evidence" value="ECO:0007669"/>
    <property type="project" value="UniProtKB-KW"/>
</dbReference>
<sequence>MAEAAEANEGVQESVAVAGPPGVLRERYTIRSNQPIPELSTPNAEAFVAEDKRDANRQLYALICRPELPPRVNVMRALKGLQAPGLVQLVEWGAMNWPPLGRQCMTVVYERPIGKRMMTSLRQEFRRIDEYDIGRKVIEPLMAAIKELTNRGITHRAIRATNLFYMDDAGERLALGDCVSTPPAFDQPLVFESVEAGMANPVARGSGTYSDDLYALGVTIIFVYLGRNPVAHMDEDTLLKMKIQQGSYATLVGDERLPLALVELLRGLLCDDPDQRWNIEALDLWLSGRRLSPLQQRVEKRAARGFPFNGKEYFNCRELSQAMAKNWEAAIPPILEGKLELWLRRAVEDKDRAQVVSDVVRMALTGSGDKRSASDLMLCKVLNILDPTAPIRYKGFNAMPDGFGSALAAVMAQKGDTRLLVEIILREVPRLWFEARHSYLPDNSLMEGNFRELKNYLSQTGMGFGLERCLYELNDALPCQSPLLGEDYVVELKELLPALNAAAAKRSDSKQPPVDRHIAAFMGARARSDIDRNLTGLNDPEPSKSLVALLNMYAVFQYRLGPESLPGLAAWCGALAGPVVGAFHSRDRRKELEKELPKIIRRGSVVEIYNLLENQEAREKDHNEFAWAQAQYQAAEDEIKRVQTDIDERHDEGDRAGRQAAAVIGILIAMITTTIVVILRVW</sequence>
<proteinExistence type="predicted"/>
<dbReference type="InterPro" id="IPR000719">
    <property type="entry name" value="Prot_kinase_dom"/>
</dbReference>
<dbReference type="EMBL" id="HG794546">
    <property type="protein sequence ID" value="CDK98903.1"/>
    <property type="molecule type" value="Genomic_DNA"/>
</dbReference>
<dbReference type="SMART" id="SM00220">
    <property type="entry name" value="S_TKc"/>
    <property type="match status" value="1"/>
</dbReference>
<dbReference type="GO" id="GO:0005524">
    <property type="term" value="F:ATP binding"/>
    <property type="evidence" value="ECO:0007669"/>
    <property type="project" value="InterPro"/>
</dbReference>
<keyword evidence="2" id="KW-1133">Transmembrane helix</keyword>
<keyword evidence="2" id="KW-0812">Transmembrane</keyword>
<feature type="coiled-coil region" evidence="1">
    <location>
        <begin position="625"/>
        <end position="652"/>
    </location>
</feature>
<keyword evidence="4" id="KW-0808">Transferase</keyword>
<feature type="transmembrane region" description="Helical" evidence="2">
    <location>
        <begin position="660"/>
        <end position="679"/>
    </location>
</feature>
<keyword evidence="1" id="KW-0175">Coiled coil</keyword>
<dbReference type="PROSITE" id="PS50011">
    <property type="entry name" value="PROTEIN_KINASE_DOM"/>
    <property type="match status" value="1"/>
</dbReference>
<dbReference type="eggNOG" id="COG0515">
    <property type="taxonomic scope" value="Bacteria"/>
</dbReference>
<feature type="domain" description="Protein kinase" evidence="3">
    <location>
        <begin position="1"/>
        <end position="286"/>
    </location>
</feature>
<keyword evidence="4" id="KW-0418">Kinase</keyword>
<evidence type="ECO:0000259" key="3">
    <source>
        <dbReference type="PROSITE" id="PS50011"/>
    </source>
</evidence>
<dbReference type="SUPFAM" id="SSF56112">
    <property type="entry name" value="Protein kinase-like (PK-like)"/>
    <property type="match status" value="1"/>
</dbReference>
<dbReference type="STRING" id="1430440.MGMSRv2__1688"/>
<evidence type="ECO:0000313" key="5">
    <source>
        <dbReference type="Proteomes" id="UP000018922"/>
    </source>
</evidence>
<dbReference type="KEGG" id="mgy:MGMSRv2__1688"/>
<dbReference type="InterPro" id="IPR011009">
    <property type="entry name" value="Kinase-like_dom_sf"/>
</dbReference>